<feature type="compositionally biased region" description="Pro residues" evidence="2">
    <location>
        <begin position="84"/>
        <end position="95"/>
    </location>
</feature>
<evidence type="ECO:0000313" key="6">
    <source>
        <dbReference type="Proteomes" id="UP000503447"/>
    </source>
</evidence>
<dbReference type="PANTHER" id="PTHR22953:SF153">
    <property type="entry name" value="PURPLE ACID PHOSPHATASE"/>
    <property type="match status" value="1"/>
</dbReference>
<sequence length="512" mass="55334">MRNAAFLAVVACAMSAGHATAQQVHVLPYVQPGDGPSLTGADTKVICWLTDQTPGEFTVEYSGPGAVKGTVKPVRVTLDFPQYKPKPLPIAPPPSEVLGPPKQKEPDEAEPKEPKVPLPPETEQKFFLYTATLTDLPFNATIAYRVKLGHTTIREASVRTRATADKAVRCVLVGDLAQGREAQNAIAYRIDLEKPEFLVALGDIVYPAGRVNQYTAFFWNTYNNVPAPSLKAGAPLMATVPFYALLGNHDIAARPGVVPDALAAYYFFHVPKNGPGDGPWATPLGLKEGAAEKTFRANTQGNYPALDAYSFDYGPAHFTIINDNARIAITDPAFTKWLRGDLTGTKARWKFVCYHVPGFHASRQHYTEQQARQLHPLFEECGVDATFAGHVHNYQRSVPLKFAPDGKAPVRGKVNGGFTLDTAFDGLTHTVPSGVIHFVAGGGGASLYGPAPEKVAANLKKLHGDNLAPYTAKATADKHTFVVLDLAPDRFDLRALAADGTEVDKITVTKKK</sequence>
<proteinExistence type="predicted"/>
<feature type="region of interest" description="Disordered" evidence="2">
    <location>
        <begin position="83"/>
        <end position="120"/>
    </location>
</feature>
<feature type="compositionally biased region" description="Basic and acidic residues" evidence="2">
    <location>
        <begin position="102"/>
        <end position="115"/>
    </location>
</feature>
<feature type="chain" id="PRO_5026994425" description="Calcineurin-like phosphoesterase domain-containing protein" evidence="3">
    <location>
        <begin position="22"/>
        <end position="512"/>
    </location>
</feature>
<gene>
    <name evidence="5" type="ORF">FTUN_6415</name>
</gene>
<protein>
    <recommendedName>
        <fullName evidence="4">Calcineurin-like phosphoesterase domain-containing protein</fullName>
    </recommendedName>
</protein>
<dbReference type="InterPro" id="IPR004843">
    <property type="entry name" value="Calcineurin-like_PHP"/>
</dbReference>
<dbReference type="PANTHER" id="PTHR22953">
    <property type="entry name" value="ACID PHOSPHATASE RELATED"/>
    <property type="match status" value="1"/>
</dbReference>
<evidence type="ECO:0000259" key="4">
    <source>
        <dbReference type="Pfam" id="PF00149"/>
    </source>
</evidence>
<dbReference type="AlphaFoldDB" id="A0A6M5YZG0"/>
<feature type="domain" description="Calcineurin-like phosphoesterase" evidence="4">
    <location>
        <begin position="171"/>
        <end position="394"/>
    </location>
</feature>
<feature type="signal peptide" evidence="3">
    <location>
        <begin position="1"/>
        <end position="21"/>
    </location>
</feature>
<dbReference type="SUPFAM" id="SSF56300">
    <property type="entry name" value="Metallo-dependent phosphatases"/>
    <property type="match status" value="1"/>
</dbReference>
<keyword evidence="6" id="KW-1185">Reference proteome</keyword>
<dbReference type="Pfam" id="PF00149">
    <property type="entry name" value="Metallophos"/>
    <property type="match status" value="1"/>
</dbReference>
<dbReference type="InterPro" id="IPR039331">
    <property type="entry name" value="PAPs-like"/>
</dbReference>
<evidence type="ECO:0000256" key="1">
    <source>
        <dbReference type="ARBA" id="ARBA00022729"/>
    </source>
</evidence>
<keyword evidence="1 3" id="KW-0732">Signal</keyword>
<dbReference type="RefSeq" id="WP_171473908.1">
    <property type="nucleotide sequence ID" value="NZ_CP053452.2"/>
</dbReference>
<evidence type="ECO:0000256" key="3">
    <source>
        <dbReference type="SAM" id="SignalP"/>
    </source>
</evidence>
<dbReference type="Gene3D" id="3.60.21.10">
    <property type="match status" value="1"/>
</dbReference>
<accession>A0A6M5YZG0</accession>
<dbReference type="GO" id="GO:0003993">
    <property type="term" value="F:acid phosphatase activity"/>
    <property type="evidence" value="ECO:0007669"/>
    <property type="project" value="InterPro"/>
</dbReference>
<name>A0A6M5YZG0_9BACT</name>
<dbReference type="InterPro" id="IPR029052">
    <property type="entry name" value="Metallo-depent_PP-like"/>
</dbReference>
<organism evidence="5 6">
    <name type="scientific">Frigoriglobus tundricola</name>
    <dbReference type="NCBI Taxonomy" id="2774151"/>
    <lineage>
        <taxon>Bacteria</taxon>
        <taxon>Pseudomonadati</taxon>
        <taxon>Planctomycetota</taxon>
        <taxon>Planctomycetia</taxon>
        <taxon>Gemmatales</taxon>
        <taxon>Gemmataceae</taxon>
        <taxon>Frigoriglobus</taxon>
    </lineage>
</organism>
<dbReference type="Proteomes" id="UP000503447">
    <property type="component" value="Chromosome"/>
</dbReference>
<evidence type="ECO:0000313" key="5">
    <source>
        <dbReference type="EMBL" id="QJW98820.1"/>
    </source>
</evidence>
<reference evidence="6" key="1">
    <citation type="submission" date="2020-05" db="EMBL/GenBank/DDBJ databases">
        <title>Frigoriglobus tundricola gen. nov., sp. nov., a psychrotolerant cellulolytic planctomycete of the family Gemmataceae with two divergent copies of 16S rRNA gene.</title>
        <authorList>
            <person name="Kulichevskaya I.S."/>
            <person name="Ivanova A.A."/>
            <person name="Naumoff D.G."/>
            <person name="Beletsky A.V."/>
            <person name="Rijpstra W.I.C."/>
            <person name="Sinninghe Damste J.S."/>
            <person name="Mardanov A.V."/>
            <person name="Ravin N.V."/>
            <person name="Dedysh S.N."/>
        </authorList>
    </citation>
    <scope>NUCLEOTIDE SEQUENCE [LARGE SCALE GENOMIC DNA]</scope>
    <source>
        <strain evidence="6">PL17</strain>
    </source>
</reference>
<dbReference type="KEGG" id="ftj:FTUN_6415"/>
<evidence type="ECO:0000256" key="2">
    <source>
        <dbReference type="SAM" id="MobiDB-lite"/>
    </source>
</evidence>
<dbReference type="EMBL" id="CP053452">
    <property type="protein sequence ID" value="QJW98820.1"/>
    <property type="molecule type" value="Genomic_DNA"/>
</dbReference>